<name>A0ABV6EID0_9GAMM</name>
<organism evidence="7 8">
    <name type="scientific">Serratia aquatilis</name>
    <dbReference type="NCBI Taxonomy" id="1737515"/>
    <lineage>
        <taxon>Bacteria</taxon>
        <taxon>Pseudomonadati</taxon>
        <taxon>Pseudomonadota</taxon>
        <taxon>Gammaproteobacteria</taxon>
        <taxon>Enterobacterales</taxon>
        <taxon>Yersiniaceae</taxon>
        <taxon>Serratia</taxon>
    </lineage>
</organism>
<dbReference type="InterPro" id="IPR020846">
    <property type="entry name" value="MFS_dom"/>
</dbReference>
<feature type="transmembrane region" description="Helical" evidence="5">
    <location>
        <begin position="107"/>
        <end position="125"/>
    </location>
</feature>
<evidence type="ECO:0000313" key="8">
    <source>
        <dbReference type="Proteomes" id="UP001589792"/>
    </source>
</evidence>
<feature type="transmembrane region" description="Helical" evidence="5">
    <location>
        <begin position="301"/>
        <end position="319"/>
    </location>
</feature>
<evidence type="ECO:0000259" key="6">
    <source>
        <dbReference type="PROSITE" id="PS50850"/>
    </source>
</evidence>
<proteinExistence type="predicted"/>
<dbReference type="Gene3D" id="1.20.1720.10">
    <property type="entry name" value="Multidrug resistance protein D"/>
    <property type="match status" value="1"/>
</dbReference>
<gene>
    <name evidence="7" type="ORF">ACFFJ3_20010</name>
</gene>
<reference evidence="7 8" key="1">
    <citation type="submission" date="2024-09" db="EMBL/GenBank/DDBJ databases">
        <authorList>
            <person name="Sun Q."/>
            <person name="Mori K."/>
        </authorList>
    </citation>
    <scope>NUCLEOTIDE SEQUENCE [LARGE SCALE GENOMIC DNA]</scope>
    <source>
        <strain evidence="7 8">CCM 8626</strain>
    </source>
</reference>
<comment type="caution">
    <text evidence="7">The sequence shown here is derived from an EMBL/GenBank/DDBJ whole genome shotgun (WGS) entry which is preliminary data.</text>
</comment>
<dbReference type="PRINTS" id="PR01036">
    <property type="entry name" value="TCRTETB"/>
</dbReference>
<dbReference type="PROSITE" id="PS50850">
    <property type="entry name" value="MFS"/>
    <property type="match status" value="1"/>
</dbReference>
<feature type="transmembrane region" description="Helical" evidence="5">
    <location>
        <begin position="229"/>
        <end position="246"/>
    </location>
</feature>
<feature type="transmembrane region" description="Helical" evidence="5">
    <location>
        <begin position="49"/>
        <end position="67"/>
    </location>
</feature>
<keyword evidence="4 5" id="KW-0472">Membrane</keyword>
<evidence type="ECO:0000313" key="7">
    <source>
        <dbReference type="EMBL" id="MFC0228751.1"/>
    </source>
</evidence>
<dbReference type="Pfam" id="PF07690">
    <property type="entry name" value="MFS_1"/>
    <property type="match status" value="1"/>
</dbReference>
<feature type="transmembrane region" description="Helical" evidence="5">
    <location>
        <begin position="357"/>
        <end position="382"/>
    </location>
</feature>
<comment type="subcellular location">
    <subcellularLocation>
        <location evidence="1">Membrane</location>
        <topology evidence="1">Multi-pass membrane protein</topology>
    </subcellularLocation>
</comment>
<accession>A0ABV6EID0</accession>
<dbReference type="Proteomes" id="UP001589792">
    <property type="component" value="Unassembled WGS sequence"/>
</dbReference>
<evidence type="ECO:0000256" key="1">
    <source>
        <dbReference type="ARBA" id="ARBA00004141"/>
    </source>
</evidence>
<dbReference type="SUPFAM" id="SSF103473">
    <property type="entry name" value="MFS general substrate transporter"/>
    <property type="match status" value="1"/>
</dbReference>
<protein>
    <submittedName>
        <fullName evidence="7">MFS transporter</fullName>
    </submittedName>
</protein>
<feature type="transmembrane region" description="Helical" evidence="5">
    <location>
        <begin position="474"/>
        <end position="498"/>
    </location>
</feature>
<feature type="transmembrane region" description="Helical" evidence="5">
    <location>
        <begin position="197"/>
        <end position="217"/>
    </location>
</feature>
<dbReference type="PANTHER" id="PTHR42718:SF49">
    <property type="entry name" value="EXPORT PROTEIN"/>
    <property type="match status" value="1"/>
</dbReference>
<dbReference type="InterPro" id="IPR036259">
    <property type="entry name" value="MFS_trans_sf"/>
</dbReference>
<sequence length="513" mass="54320">MSQNQTQSSGMLLFAILLAVFVVPSSISGTAIALPSISADMDASLSTLQWVVNAFNLMFACFTLFWGTLADSYGRKKAFLLGAGIYTAASVASMLAPNALFLDVARAFAGIGGAAIFSCGSAILIAQFEGSKRTQAFAFFGTTAGIGITLGPTISGFILDFINWRAIFAVHAVVLTMVLLLATAIPKDAVSSKKFSFDTAGTVLFIASLMLFMLTLVQGAQWGWTNAKTLLLLATSIVFAIGFYLYELRIDNPMLNFDLLKNRTFVGLILIPVVASVIFVTLLTYYPSYLTGVMQLTPSKAGLMMISLTLPVLFCPILAGKIVSRGISARLVLFISLVSFIAGGIILAVTSQPGSELWSLAIPLLLIGIGMGLSAGLVDGVALSSVDPSQAGMAAGLLNTLRLGSEALAVALYASLLTSYLTDSLPSLFAQFHPSASQMSDWVSAIASGNLATPLKDITDSNLLTAIINQYHDAFIYVLNILNVATVALCFYIAWLLLNKHRAEQGISANENS</sequence>
<evidence type="ECO:0000256" key="3">
    <source>
        <dbReference type="ARBA" id="ARBA00022989"/>
    </source>
</evidence>
<keyword evidence="8" id="KW-1185">Reference proteome</keyword>
<evidence type="ECO:0000256" key="2">
    <source>
        <dbReference type="ARBA" id="ARBA00022692"/>
    </source>
</evidence>
<dbReference type="InterPro" id="IPR011701">
    <property type="entry name" value="MFS"/>
</dbReference>
<evidence type="ECO:0000256" key="5">
    <source>
        <dbReference type="SAM" id="Phobius"/>
    </source>
</evidence>
<feature type="transmembrane region" description="Helical" evidence="5">
    <location>
        <begin position="79"/>
        <end position="101"/>
    </location>
</feature>
<dbReference type="CDD" id="cd17321">
    <property type="entry name" value="MFS_MMR_MDR_like"/>
    <property type="match status" value="1"/>
</dbReference>
<evidence type="ECO:0000256" key="4">
    <source>
        <dbReference type="ARBA" id="ARBA00023136"/>
    </source>
</evidence>
<dbReference type="Gene3D" id="1.20.1250.20">
    <property type="entry name" value="MFS general substrate transporter like domains"/>
    <property type="match status" value="1"/>
</dbReference>
<feature type="transmembrane region" description="Helical" evidence="5">
    <location>
        <begin position="164"/>
        <end position="185"/>
    </location>
</feature>
<keyword evidence="3 5" id="KW-1133">Transmembrane helix</keyword>
<feature type="transmembrane region" description="Helical" evidence="5">
    <location>
        <begin position="137"/>
        <end position="158"/>
    </location>
</feature>
<feature type="domain" description="Major facilitator superfamily (MFS) profile" evidence="6">
    <location>
        <begin position="12"/>
        <end position="502"/>
    </location>
</feature>
<dbReference type="EMBL" id="JBHLXG010000025">
    <property type="protein sequence ID" value="MFC0228751.1"/>
    <property type="molecule type" value="Genomic_DNA"/>
</dbReference>
<keyword evidence="2 5" id="KW-0812">Transmembrane</keyword>
<dbReference type="RefSeq" id="WP_380678737.1">
    <property type="nucleotide sequence ID" value="NZ_CP173186.1"/>
</dbReference>
<feature type="transmembrane region" description="Helical" evidence="5">
    <location>
        <begin position="331"/>
        <end position="351"/>
    </location>
</feature>
<feature type="transmembrane region" description="Helical" evidence="5">
    <location>
        <begin position="403"/>
        <end position="422"/>
    </location>
</feature>
<dbReference type="PANTHER" id="PTHR42718">
    <property type="entry name" value="MAJOR FACILITATOR SUPERFAMILY MULTIDRUG TRANSPORTER MFSC"/>
    <property type="match status" value="1"/>
</dbReference>
<feature type="transmembrane region" description="Helical" evidence="5">
    <location>
        <begin position="266"/>
        <end position="286"/>
    </location>
</feature>